<dbReference type="Proteomes" id="UP000033140">
    <property type="component" value="Unassembled WGS sequence"/>
</dbReference>
<dbReference type="STRING" id="698492.A0A0E9NFY9"/>
<evidence type="ECO:0000256" key="5">
    <source>
        <dbReference type="ARBA" id="ARBA00022679"/>
    </source>
</evidence>
<keyword evidence="3" id="KW-0820">tRNA-binding</keyword>
<dbReference type="Pfam" id="PF00730">
    <property type="entry name" value="HhH-GPD"/>
    <property type="match status" value="1"/>
</dbReference>
<comment type="caution">
    <text evidence="13">The sequence shown here is derived from an EMBL/GenBank/DDBJ whole genome shotgun (WGS) entry which is preliminary data.</text>
</comment>
<organism evidence="13 14">
    <name type="scientific">Saitoella complicata (strain BCRC 22490 / CBS 7301 / JCM 7358 / NBRC 10748 / NRRL Y-17804)</name>
    <dbReference type="NCBI Taxonomy" id="698492"/>
    <lineage>
        <taxon>Eukaryota</taxon>
        <taxon>Fungi</taxon>
        <taxon>Dikarya</taxon>
        <taxon>Ascomycota</taxon>
        <taxon>Taphrinomycotina</taxon>
        <taxon>Taphrinomycotina incertae sedis</taxon>
        <taxon>Saitoella</taxon>
    </lineage>
</organism>
<dbReference type="GO" id="GO:0016428">
    <property type="term" value="F:tRNA (cytidine-5-)-methyltransferase activity"/>
    <property type="evidence" value="ECO:0007669"/>
    <property type="project" value="InterPro"/>
</dbReference>
<reference evidence="13 14" key="2">
    <citation type="journal article" date="2014" name="J. Gen. Appl. Microbiol.">
        <title>The early diverging ascomycetous budding yeast Saitoella complicata has three histone deacetylases belonging to the Clr6, Hos2, and Rpd3 lineages.</title>
        <authorList>
            <person name="Nishida H."/>
            <person name="Matsumoto T."/>
            <person name="Kondo S."/>
            <person name="Hamamoto M."/>
            <person name="Yoshikawa H."/>
        </authorList>
    </citation>
    <scope>NUCLEOTIDE SEQUENCE [LARGE SCALE GENOMIC DNA]</scope>
    <source>
        <strain evidence="13 14">NRRL Y-17804</strain>
    </source>
</reference>
<feature type="region of interest" description="Disordered" evidence="11">
    <location>
        <begin position="1537"/>
        <end position="1565"/>
    </location>
</feature>
<evidence type="ECO:0000259" key="12">
    <source>
        <dbReference type="PROSITE" id="PS51686"/>
    </source>
</evidence>
<evidence type="ECO:0000256" key="8">
    <source>
        <dbReference type="ARBA" id="ARBA00022884"/>
    </source>
</evidence>
<dbReference type="Pfam" id="PF25376">
    <property type="entry name" value="Pre-PUA_NSUN2"/>
    <property type="match status" value="1"/>
</dbReference>
<proteinExistence type="inferred from homology"/>
<dbReference type="InterPro" id="IPR023170">
    <property type="entry name" value="HhH_base_excis_C"/>
</dbReference>
<feature type="active site" description="Nucleophile" evidence="10">
    <location>
        <position position="324"/>
    </location>
</feature>
<feature type="region of interest" description="Disordered" evidence="11">
    <location>
        <begin position="967"/>
        <end position="993"/>
    </location>
</feature>
<dbReference type="CDD" id="cd00056">
    <property type="entry name" value="ENDO3c"/>
    <property type="match status" value="1"/>
</dbReference>
<comment type="subcellular location">
    <subcellularLocation>
        <location evidence="1">Nucleus</location>
    </subcellularLocation>
</comment>
<feature type="compositionally biased region" description="Polar residues" evidence="11">
    <location>
        <begin position="875"/>
        <end position="891"/>
    </location>
</feature>
<feature type="binding site" evidence="10">
    <location>
        <position position="231"/>
    </location>
    <ligand>
        <name>S-adenosyl-L-methionine</name>
        <dbReference type="ChEBI" id="CHEBI:59789"/>
    </ligand>
</feature>
<feature type="compositionally biased region" description="Basic and acidic residues" evidence="11">
    <location>
        <begin position="1556"/>
        <end position="1565"/>
    </location>
</feature>
<dbReference type="SUPFAM" id="SSF53335">
    <property type="entry name" value="S-adenosyl-L-methionine-dependent methyltransferases"/>
    <property type="match status" value="1"/>
</dbReference>
<evidence type="ECO:0000256" key="4">
    <source>
        <dbReference type="ARBA" id="ARBA00022603"/>
    </source>
</evidence>
<dbReference type="GO" id="GO:0005737">
    <property type="term" value="C:cytoplasm"/>
    <property type="evidence" value="ECO:0007669"/>
    <property type="project" value="TreeGrafter"/>
</dbReference>
<protein>
    <recommendedName>
        <fullName evidence="12">SAM-dependent MTase RsmB/NOP-type domain-containing protein</fullName>
    </recommendedName>
</protein>
<keyword evidence="9" id="KW-0539">Nucleus</keyword>
<dbReference type="GO" id="GO:0005634">
    <property type="term" value="C:nucleus"/>
    <property type="evidence" value="ECO:0007669"/>
    <property type="project" value="UniProtKB-SubCell"/>
</dbReference>
<feature type="compositionally biased region" description="Basic and acidic residues" evidence="11">
    <location>
        <begin position="476"/>
        <end position="485"/>
    </location>
</feature>
<sequence>MGRGGKGRKGGRGGGRSRGTGSYADIPQENQKLETYYKDQKIIPEEEWETFMGTIKRTLPTTFRITGSRSHAIDIRNALERDYIPFLTNIEHEGQLVEAPTPLPWYPEHLAWNLSVPKQVIRKHKDFKRFQNFLVYETEVGNISRQEAVSMIPPLLLDVKPEHIVIDMCAAPGSKTGQIIEALHATPEDANDEPAPRGLCIANDADYKRSHMLVHQVKRLNSPCMMVTNQDATLYPNVLVHPWVADPSVVSGPMDANEKSAILKFDRVLADVPCSGDGTIRKNPTVWSSWTPGNALGLHPTQVKILLRSLQMLKVGGRMVYSTCSLNPIENEAVVAEALRQYGASVKLVDVSERLPELKRRNGINDWVVPDGNDGYFASREEVSKDKHKRYPQSLWPPSEDEVKEFNLDRCIRIYPHLQDTGGFFVAVLEKHAKLANHREGKTGSTKWMEEKGITAQEAAAQGTKRAAEAVDEEAPEAKKAKVDEAAVEEETPAEAVMADATAIPKAVPEVGEDSSRGEFRASKKDDDKKIFEEPFKFLPADHPEIEVCKKFYNLSEKFPTDAFMVRNAAGIPTRGIYFTSARAKSILLLNAQEPPRMRFVHAGIKMFTKQDSGAAADEIECKWRVQSEGCRVVAPFIGEDRVVTAPMAAFEILLKEAYPKLSQIGPILRAQLEQKTFGCVVLKVDPRENPALNMSIPIVCPLWKSKASTNLMVSKQDKSAMLLRMYGADAPMPANPSGRKEKEEKGDEVDKQIEEEVDGEIEAALAAAEKEAETYFVRLPTREPVRAVKLQSGAALFRRTPFQKEVRFNQNTTTNTTSTPATSASFHGPTICNHPEMDGDPPNSTIPLTTTSFLKAREYRHRRRRSLAESESSCNSGNDFNQQKEGTSPAKSRLREDNAIQTIVQTPPPTTEHPTTNMASTLRSPSAPPMPNATRLGMNSTTTTLLGYVPQILPTPWSVKRWLLDTPPPSTSGDGGDKGFGPMQSAAPVPRAGTDTPPFMSIERDHGQGRVVGEVVRETRPPTYETSVGRRHGTEIAVRIKEKHIDQDKQKDYEKKPGFDRKRAAQGLRLLSSAVEESAPGGDPELSQALYIDGAVYILRALPDAGDGLSALDRERLSSILDPHGPNPKQQKVEESALHTTIVSSMYFTALATKTYAPLLLTRIRRLHPSVDDLYTYSLEKTKRSATTAAVAMEGARRSTRSAAAGAGAKKVKVEDDEVGVGLKTPPKTPKPRVKKEKEKGEVDDAEMDAALSKAATVVSSSTKGKEKAGVFDAHTLKKLAALGTSPFPDYPYPTPEQCHHIEKALAKWHSYTPRRRAGTPSVQGESVAANCGAVPTVLDALVRTLLSQNTSNRNSSAAARGLYARFGRNQWDKIAEAEVSEVSDSIRMGGLANIKGKRIKAVLEEVKRRHGTHSLEHLRSPDITNEQAMHELVSLPGIGPKTASCVLLFCLARESFAVDTHVFRLTKKLGWVPSKSTREQAFEHLDKRVPEECKFGLHVLLIRHGRECGNCKAEGRGGGGKGGEGCPVVDYLREERSKGGAKEEDVDEEVKEEEEIHEHGLTA</sequence>
<dbReference type="SMART" id="SM00478">
    <property type="entry name" value="ENDO3c"/>
    <property type="match status" value="1"/>
</dbReference>
<gene>
    <name evidence="13" type="ORF">G7K_2772-t1</name>
</gene>
<dbReference type="GO" id="GO:0000702">
    <property type="term" value="F:oxidized base lesion DNA N-glycosylase activity"/>
    <property type="evidence" value="ECO:0007669"/>
    <property type="project" value="UniProtKB-ARBA"/>
</dbReference>
<dbReference type="GO" id="GO:0006285">
    <property type="term" value="P:base-excision repair, AP site formation"/>
    <property type="evidence" value="ECO:0007669"/>
    <property type="project" value="UniProtKB-ARBA"/>
</dbReference>
<dbReference type="SUPFAM" id="SSF48150">
    <property type="entry name" value="DNA-glycosylase"/>
    <property type="match status" value="1"/>
</dbReference>
<evidence type="ECO:0000256" key="3">
    <source>
        <dbReference type="ARBA" id="ARBA00022555"/>
    </source>
</evidence>
<feature type="region of interest" description="Disordered" evidence="11">
    <location>
        <begin position="813"/>
        <end position="930"/>
    </location>
</feature>
<evidence type="ECO:0000313" key="13">
    <source>
        <dbReference type="EMBL" id="GAO48601.1"/>
    </source>
</evidence>
<feature type="binding site" evidence="10">
    <location>
        <begin position="169"/>
        <end position="175"/>
    </location>
    <ligand>
        <name>S-adenosyl-L-methionine</name>
        <dbReference type="ChEBI" id="CHEBI:59789"/>
    </ligand>
</feature>
<comment type="similarity">
    <text evidence="2 10">Belongs to the class I-like SAM-binding methyltransferase superfamily. RsmB/NOP family.</text>
</comment>
<dbReference type="PROSITE" id="PS01153">
    <property type="entry name" value="NOL1_NOP2_SUN"/>
    <property type="match status" value="1"/>
</dbReference>
<evidence type="ECO:0000256" key="1">
    <source>
        <dbReference type="ARBA" id="ARBA00004123"/>
    </source>
</evidence>
<dbReference type="InterPro" id="IPR023267">
    <property type="entry name" value="RCMT"/>
</dbReference>
<accession>A0A0E9NFY9</accession>
<evidence type="ECO:0000256" key="7">
    <source>
        <dbReference type="ARBA" id="ARBA00022694"/>
    </source>
</evidence>
<dbReference type="PROSITE" id="PS51686">
    <property type="entry name" value="SAM_MT_RSMB_NOP"/>
    <property type="match status" value="1"/>
</dbReference>
<feature type="compositionally biased region" description="Acidic residues" evidence="11">
    <location>
        <begin position="1546"/>
        <end position="1555"/>
    </location>
</feature>
<dbReference type="EMBL" id="BACD03000016">
    <property type="protein sequence ID" value="GAO48601.1"/>
    <property type="molecule type" value="Genomic_DNA"/>
</dbReference>
<feature type="compositionally biased region" description="Basic residues" evidence="11">
    <location>
        <begin position="1"/>
        <end position="11"/>
    </location>
</feature>
<reference evidence="13 14" key="1">
    <citation type="journal article" date="2011" name="J. Gen. Appl. Microbiol.">
        <title>Draft genome sequencing of the enigmatic yeast Saitoella complicata.</title>
        <authorList>
            <person name="Nishida H."/>
            <person name="Hamamoto M."/>
            <person name="Sugiyama J."/>
        </authorList>
    </citation>
    <scope>NUCLEOTIDE SEQUENCE [LARGE SCALE GENOMIC DNA]</scope>
    <source>
        <strain evidence="13 14">NRRL Y-17804</strain>
    </source>
</reference>
<keyword evidence="6 10" id="KW-0949">S-adenosyl-L-methionine</keyword>
<feature type="region of interest" description="Disordered" evidence="11">
    <location>
        <begin position="1"/>
        <end position="28"/>
    </location>
</feature>
<dbReference type="InterPro" id="IPR011257">
    <property type="entry name" value="DNA_glycosylase"/>
</dbReference>
<keyword evidence="8 10" id="KW-0694">RNA-binding</keyword>
<dbReference type="InterPro" id="IPR049560">
    <property type="entry name" value="MeTrfase_RsmB-F_NOP2_cat"/>
</dbReference>
<dbReference type="InterPro" id="IPR023270">
    <property type="entry name" value="RCMT_NCL1"/>
</dbReference>
<keyword evidence="5 10" id="KW-0808">Transferase</keyword>
<feature type="binding site" evidence="10">
    <location>
        <position position="204"/>
    </location>
    <ligand>
        <name>S-adenosyl-L-methionine</name>
        <dbReference type="ChEBI" id="CHEBI:59789"/>
    </ligand>
</feature>
<dbReference type="Gene3D" id="1.10.1670.10">
    <property type="entry name" value="Helix-hairpin-Helix base-excision DNA repair enzymes (C-terminal)"/>
    <property type="match status" value="1"/>
</dbReference>
<evidence type="ECO:0000256" key="2">
    <source>
        <dbReference type="ARBA" id="ARBA00007494"/>
    </source>
</evidence>
<dbReference type="Gene3D" id="3.40.50.150">
    <property type="entry name" value="Vaccinia Virus protein VP39"/>
    <property type="match status" value="1"/>
</dbReference>
<dbReference type="PRINTS" id="PR02008">
    <property type="entry name" value="RCMTFAMILY"/>
</dbReference>
<dbReference type="InterPro" id="IPR001678">
    <property type="entry name" value="MeTrfase_RsmB-F_NOP2_dom"/>
</dbReference>
<dbReference type="GO" id="GO:0000049">
    <property type="term" value="F:tRNA binding"/>
    <property type="evidence" value="ECO:0007669"/>
    <property type="project" value="UniProtKB-KW"/>
</dbReference>
<dbReference type="InterPro" id="IPR057285">
    <property type="entry name" value="Pre-PUA_NSUN2"/>
</dbReference>
<dbReference type="PANTHER" id="PTHR22808:SF1">
    <property type="entry name" value="RNA CYTOSINE-C(5)-METHYLTRANSFERASE NSUN2-RELATED"/>
    <property type="match status" value="1"/>
</dbReference>
<feature type="compositionally biased region" description="Basic and acidic residues" evidence="11">
    <location>
        <begin position="514"/>
        <end position="526"/>
    </location>
</feature>
<name>A0A0E9NFY9_SAICN</name>
<dbReference type="InterPro" id="IPR057286">
    <property type="entry name" value="PUA_NSUN2"/>
</dbReference>
<feature type="binding site" evidence="10">
    <location>
        <position position="271"/>
    </location>
    <ligand>
        <name>S-adenosyl-L-methionine</name>
        <dbReference type="ChEBI" id="CHEBI:59789"/>
    </ligand>
</feature>
<feature type="compositionally biased region" description="Polar residues" evidence="11">
    <location>
        <begin position="843"/>
        <end position="854"/>
    </location>
</feature>
<evidence type="ECO:0000256" key="11">
    <source>
        <dbReference type="SAM" id="MobiDB-lite"/>
    </source>
</evidence>
<dbReference type="Gene3D" id="1.10.340.30">
    <property type="entry name" value="Hypothetical protein, domain 2"/>
    <property type="match status" value="1"/>
</dbReference>
<feature type="region of interest" description="Disordered" evidence="11">
    <location>
        <begin position="1220"/>
        <end position="1245"/>
    </location>
</feature>
<evidence type="ECO:0000313" key="14">
    <source>
        <dbReference type="Proteomes" id="UP000033140"/>
    </source>
</evidence>
<dbReference type="PRINTS" id="PR02011">
    <property type="entry name" value="RCMTNCL1"/>
</dbReference>
<dbReference type="PANTHER" id="PTHR22808">
    <property type="entry name" value="NCL1 YEAST -RELATED NOL1/NOP2/FMU SUN DOMAIN-CONTAINING"/>
    <property type="match status" value="1"/>
</dbReference>
<feature type="domain" description="SAM-dependent MTase RsmB/NOP-type" evidence="12">
    <location>
        <begin position="51"/>
        <end position="432"/>
    </location>
</feature>
<feature type="compositionally biased region" description="Low complexity" evidence="11">
    <location>
        <begin position="813"/>
        <end position="826"/>
    </location>
</feature>
<evidence type="ECO:0000256" key="10">
    <source>
        <dbReference type="PROSITE-ProRule" id="PRU01023"/>
    </source>
</evidence>
<keyword evidence="4 10" id="KW-0489">Methyltransferase</keyword>
<evidence type="ECO:0000256" key="9">
    <source>
        <dbReference type="ARBA" id="ARBA00023242"/>
    </source>
</evidence>
<feature type="region of interest" description="Disordered" evidence="11">
    <location>
        <begin position="470"/>
        <end position="526"/>
    </location>
</feature>
<dbReference type="Pfam" id="PF25378">
    <property type="entry name" value="PUA_NSUN2"/>
    <property type="match status" value="1"/>
</dbReference>
<reference evidence="13 14" key="3">
    <citation type="journal article" date="2015" name="Genome Announc.">
        <title>Draft Genome Sequence of the Archiascomycetous Yeast Saitoella complicata.</title>
        <authorList>
            <person name="Yamauchi K."/>
            <person name="Kondo S."/>
            <person name="Hamamoto M."/>
            <person name="Takahashi Y."/>
            <person name="Ogura Y."/>
            <person name="Hayashi T."/>
            <person name="Nishida H."/>
        </authorList>
    </citation>
    <scope>NUCLEOTIDE SEQUENCE [LARGE SCALE GENOMIC DNA]</scope>
    <source>
        <strain evidence="13 14">NRRL Y-17804</strain>
    </source>
</reference>
<dbReference type="Pfam" id="PF01189">
    <property type="entry name" value="Methyltr_RsmB-F"/>
    <property type="match status" value="1"/>
</dbReference>
<evidence type="ECO:0000256" key="6">
    <source>
        <dbReference type="ARBA" id="ARBA00022691"/>
    </source>
</evidence>
<dbReference type="InterPro" id="IPR018314">
    <property type="entry name" value="RsmB/NOL1/NOP2-like_CS"/>
</dbReference>
<dbReference type="InterPro" id="IPR003265">
    <property type="entry name" value="HhH-GPD_domain"/>
</dbReference>
<dbReference type="InterPro" id="IPR029063">
    <property type="entry name" value="SAM-dependent_MTases_sf"/>
</dbReference>
<keyword evidence="14" id="KW-1185">Reference proteome</keyword>
<keyword evidence="7" id="KW-0819">tRNA processing</keyword>
<dbReference type="GO" id="GO:0030488">
    <property type="term" value="P:tRNA methylation"/>
    <property type="evidence" value="ECO:0007669"/>
    <property type="project" value="TreeGrafter"/>
</dbReference>